<dbReference type="GO" id="GO:0090110">
    <property type="term" value="P:COPII-coated vesicle cargo loading"/>
    <property type="evidence" value="ECO:0007669"/>
    <property type="project" value="TreeGrafter"/>
</dbReference>
<evidence type="ECO:0000256" key="7">
    <source>
        <dbReference type="ARBA" id="ARBA00022574"/>
    </source>
</evidence>
<dbReference type="PANTHER" id="PTHR13923">
    <property type="entry name" value="SEC31-RELATED PROTEIN"/>
    <property type="match status" value="1"/>
</dbReference>
<keyword evidence="10" id="KW-0931">ER-Golgi transport</keyword>
<sequence>MKLKEIQRTATFAWSPRSDAPLLVSGSAAGAIDPDFSSATRLELWRLDLTDRSATGFIQSQPAATLETDACFYDLDFSNDSYHVAGALENGRVGIWGVESMGQPSPQLKQVFSGMHPNGAAHVVRFGRHNAKQLASGGANGQILIWNLDRLNEPTTPSTQTSRTEDVTDLAWNKRVGHILASTGRTGFTSIWDLNKRREVLHLHYTSSSGQRLPVSSVAWHPTNSTKLVTALIDDQEPVILSWDLRNASVPEKVMRGHTSGVLSLDWCDQDEQLLLSSGRDNRTLLWDPINGEMLGEYPVSVNWAFKSRFHPSLPDLFATSTLDNQIVVQTLQDTQSSSASEPSATQATGDDFWSSDIVMDTVHPRFTLQHAPAWLQRPVSASFGFGGTIAVVQNNKVRIERITDDSLSIDTQSFSNALTSGDLKSIAQARAGADWAVLSKFIESNDSAKVLSQYVEPESEVEDITDEFSISPAPYNPMHEFKLLDGSHDKVTKLVLSQQYEKAIDQLINAGEYSDALLVASYAPNNAELLARAQNAYLSAEADAKPYLRTTWAVANEKVVPLAGSTELDAWPHTLRAVLASKSDVTATTKILGDRLLAAGKRDDAVLVYLIGSNVAAVAAVWLKELPEIQRQLVSESNTAYAAHVKSLQQVIEKITIAQRATNASASGSGDEAQDEHLFEAFREYAQIVSSQGEVQLANTFLNMLPAKYHPANSTSKAEKTPYGQQPPLGRPSAGTTAGAPKSPYRPYGKRPANATLPVSTPAAPAAPAVSSTTATVTPVRQFPSNPYSQPSNPYAGAAAATASSASSNPYAGAAVATNPYANAASSVTSSAPSPAPSTSFAPPPRAGTAAASIAASSAANAGNNNQKPLPPSAASRPPAHGWNDLPEIAKTVRRTPVAPQIITPNYAVSSPVLNGNQPPPKAGTTSRRASGQSSTPSMESKPFSAEPLPTPNALPAILGGAPSPSSPAPPAIQRTVSNPYAPPPPPPAVPQEAPTGPESAVTVPKPEPMRRPSVKMNPYAAASAAPMAAPQNTIATPSGPGSIGIPPPTATTPTYGTRPAAFAPPPVAIVPPVPQPIVQPSVPAFAQATAPIAAPPPVSGAPPPGPARASSRATPSASAAAVLSDPASGPPIPAASETQAKYPPGDREHIPAHTKPIYETLHGELARVQPVISAQYPKQFKDTSRRLDILFDLLNNDSVLDSEAIGLLTKMTTALRGKDFEAARSAQVELHAAKSEQCGQWMTGVKRLIDMAAAIPT</sequence>
<feature type="compositionally biased region" description="Polar residues" evidence="14">
    <location>
        <begin position="925"/>
        <end position="940"/>
    </location>
</feature>
<dbReference type="Gene3D" id="1.20.940.10">
    <property type="entry name" value="Functional domain of the splicing factor Prp18"/>
    <property type="match status" value="1"/>
</dbReference>
<feature type="region of interest" description="Disordered" evidence="14">
    <location>
        <begin position="1030"/>
        <end position="1057"/>
    </location>
</feature>
<dbReference type="GO" id="GO:0030127">
    <property type="term" value="C:COPII vesicle coat"/>
    <property type="evidence" value="ECO:0007669"/>
    <property type="project" value="TreeGrafter"/>
</dbReference>
<feature type="region of interest" description="Disordered" evidence="14">
    <location>
        <begin position="713"/>
        <end position="767"/>
    </location>
</feature>
<keyword evidence="7 13" id="KW-0853">WD repeat</keyword>
<dbReference type="PROSITE" id="PS50082">
    <property type="entry name" value="WD_REPEATS_2"/>
    <property type="match status" value="1"/>
</dbReference>
<dbReference type="InterPro" id="IPR040251">
    <property type="entry name" value="SEC31-like"/>
</dbReference>
<feature type="compositionally biased region" description="Low complexity" evidence="14">
    <location>
        <begin position="1030"/>
        <end position="1046"/>
    </location>
</feature>
<evidence type="ECO:0000256" key="2">
    <source>
        <dbReference type="ARBA" id="ARBA00004397"/>
    </source>
</evidence>
<gene>
    <name evidence="15" type="ORF">B9G98_04583</name>
</gene>
<dbReference type="Pfam" id="PF00400">
    <property type="entry name" value="WD40"/>
    <property type="match status" value="1"/>
</dbReference>
<dbReference type="GO" id="GO:0070971">
    <property type="term" value="C:endoplasmic reticulum exit site"/>
    <property type="evidence" value="ECO:0007669"/>
    <property type="project" value="TreeGrafter"/>
</dbReference>
<comment type="caution">
    <text evidence="15">The sequence shown here is derived from an EMBL/GenBank/DDBJ whole genome shotgun (WGS) entry which is preliminary data.</text>
</comment>
<feature type="region of interest" description="Disordered" evidence="14">
    <location>
        <begin position="826"/>
        <end position="886"/>
    </location>
</feature>
<evidence type="ECO:0000256" key="5">
    <source>
        <dbReference type="ARBA" id="ARBA00021236"/>
    </source>
</evidence>
<keyword evidence="16" id="KW-1185">Reference proteome</keyword>
<evidence type="ECO:0000256" key="10">
    <source>
        <dbReference type="ARBA" id="ARBA00022892"/>
    </source>
</evidence>
<evidence type="ECO:0000256" key="1">
    <source>
        <dbReference type="ARBA" id="ARBA00004299"/>
    </source>
</evidence>
<dbReference type="GeneID" id="36518331"/>
<dbReference type="PANTHER" id="PTHR13923:SF11">
    <property type="entry name" value="SECRETORY 31, ISOFORM D"/>
    <property type="match status" value="1"/>
</dbReference>
<feature type="region of interest" description="Disordered" evidence="14">
    <location>
        <begin position="1095"/>
        <end position="1153"/>
    </location>
</feature>
<evidence type="ECO:0000256" key="13">
    <source>
        <dbReference type="PROSITE-ProRule" id="PRU00221"/>
    </source>
</evidence>
<accession>A0A2T0FPP2</accession>
<feature type="compositionally biased region" description="Pro residues" evidence="14">
    <location>
        <begin position="1095"/>
        <end position="1108"/>
    </location>
</feature>
<dbReference type="InterPro" id="IPR036322">
    <property type="entry name" value="WD40_repeat_dom_sf"/>
</dbReference>
<dbReference type="GO" id="GO:0005789">
    <property type="term" value="C:endoplasmic reticulum membrane"/>
    <property type="evidence" value="ECO:0007669"/>
    <property type="project" value="UniProtKB-SubCell"/>
</dbReference>
<proteinExistence type="inferred from homology"/>
<keyword evidence="11" id="KW-0653">Protein transport</keyword>
<dbReference type="GO" id="GO:0005198">
    <property type="term" value="F:structural molecule activity"/>
    <property type="evidence" value="ECO:0007669"/>
    <property type="project" value="TreeGrafter"/>
</dbReference>
<feature type="compositionally biased region" description="Low complexity" evidence="14">
    <location>
        <begin position="826"/>
        <end position="867"/>
    </location>
</feature>
<evidence type="ECO:0000256" key="3">
    <source>
        <dbReference type="ARBA" id="ARBA00009358"/>
    </source>
</evidence>
<feature type="compositionally biased region" description="Low complexity" evidence="14">
    <location>
        <begin position="1109"/>
        <end position="1124"/>
    </location>
</feature>
<evidence type="ECO:0000256" key="6">
    <source>
        <dbReference type="ARBA" id="ARBA00022448"/>
    </source>
</evidence>
<feature type="repeat" description="WD" evidence="13">
    <location>
        <begin position="255"/>
        <end position="297"/>
    </location>
</feature>
<evidence type="ECO:0000256" key="9">
    <source>
        <dbReference type="ARBA" id="ARBA00022824"/>
    </source>
</evidence>
<organism evidence="15 16">
    <name type="scientific">Wickerhamiella sorbophila</name>
    <dbReference type="NCBI Taxonomy" id="45607"/>
    <lineage>
        <taxon>Eukaryota</taxon>
        <taxon>Fungi</taxon>
        <taxon>Dikarya</taxon>
        <taxon>Ascomycota</taxon>
        <taxon>Saccharomycotina</taxon>
        <taxon>Dipodascomycetes</taxon>
        <taxon>Dipodascales</taxon>
        <taxon>Trichomonascaceae</taxon>
        <taxon>Wickerhamiella</taxon>
    </lineage>
</organism>
<feature type="region of interest" description="Disordered" evidence="14">
    <location>
        <begin position="910"/>
        <end position="1015"/>
    </location>
</feature>
<dbReference type="AlphaFoldDB" id="A0A2T0FPP2"/>
<dbReference type="RefSeq" id="XP_024666908.1">
    <property type="nucleotide sequence ID" value="XM_024811140.1"/>
</dbReference>
<evidence type="ECO:0000256" key="8">
    <source>
        <dbReference type="ARBA" id="ARBA00022737"/>
    </source>
</evidence>
<dbReference type="SUPFAM" id="SSF50978">
    <property type="entry name" value="WD40 repeat-like"/>
    <property type="match status" value="1"/>
</dbReference>
<feature type="compositionally biased region" description="Pro residues" evidence="14">
    <location>
        <begin position="982"/>
        <end position="991"/>
    </location>
</feature>
<dbReference type="PROSITE" id="PS50294">
    <property type="entry name" value="WD_REPEATS_REGION"/>
    <property type="match status" value="1"/>
</dbReference>
<evidence type="ECO:0000313" key="15">
    <source>
        <dbReference type="EMBL" id="PRT56963.1"/>
    </source>
</evidence>
<dbReference type="Gene3D" id="1.25.40.1030">
    <property type="match status" value="1"/>
</dbReference>
<comment type="function">
    <text evidence="12">Component of the coat protein complex II (COPII) which promotes the formation of transport vesicles from the endoplasmic reticulum (ER). The coat has two main functions, the physical deformation of the endoplasmic reticulum membrane into vesicles and the selection of cargo molecules.</text>
</comment>
<dbReference type="OrthoDB" id="542917at2759"/>
<evidence type="ECO:0000313" key="16">
    <source>
        <dbReference type="Proteomes" id="UP000238350"/>
    </source>
</evidence>
<dbReference type="Gene3D" id="2.130.10.10">
    <property type="entry name" value="YVTN repeat-like/Quinoprotein amine dehydrogenase"/>
    <property type="match status" value="1"/>
</dbReference>
<dbReference type="InterPro" id="IPR001680">
    <property type="entry name" value="WD40_rpt"/>
</dbReference>
<evidence type="ECO:0000256" key="12">
    <source>
        <dbReference type="ARBA" id="ARBA00025471"/>
    </source>
</evidence>
<protein>
    <recommendedName>
        <fullName evidence="5">Protein transport protein SEC31</fullName>
    </recommendedName>
    <alternativeName>
        <fullName evidence="4">Protein transport protein sec31</fullName>
    </alternativeName>
</protein>
<name>A0A2T0FPP2_9ASCO</name>
<keyword evidence="8" id="KW-0677">Repeat</keyword>
<dbReference type="STRING" id="45607.A0A2T0FPP2"/>
<comment type="similarity">
    <text evidence="3">Belongs to the WD repeat SEC31 family.</text>
</comment>
<dbReference type="GO" id="GO:0007029">
    <property type="term" value="P:endoplasmic reticulum organization"/>
    <property type="evidence" value="ECO:0007669"/>
    <property type="project" value="TreeGrafter"/>
</dbReference>
<dbReference type="SMART" id="SM00320">
    <property type="entry name" value="WD40"/>
    <property type="match status" value="6"/>
</dbReference>
<keyword evidence="9" id="KW-0256">Endoplasmic reticulum</keyword>
<reference evidence="15 16" key="1">
    <citation type="submission" date="2017-04" db="EMBL/GenBank/DDBJ databases">
        <title>Genome sequencing of [Candida] sorbophila.</title>
        <authorList>
            <person name="Ahn J.O."/>
        </authorList>
    </citation>
    <scope>NUCLEOTIDE SEQUENCE [LARGE SCALE GENOMIC DNA]</scope>
    <source>
        <strain evidence="15 16">DS02</strain>
    </source>
</reference>
<keyword evidence="6" id="KW-0813">Transport</keyword>
<evidence type="ECO:0000256" key="14">
    <source>
        <dbReference type="SAM" id="MobiDB-lite"/>
    </source>
</evidence>
<evidence type="ECO:0000256" key="11">
    <source>
        <dbReference type="ARBA" id="ARBA00022927"/>
    </source>
</evidence>
<dbReference type="InterPro" id="IPR015943">
    <property type="entry name" value="WD40/YVTN_repeat-like_dom_sf"/>
</dbReference>
<evidence type="ECO:0000256" key="4">
    <source>
        <dbReference type="ARBA" id="ARBA00013507"/>
    </source>
</evidence>
<dbReference type="Proteomes" id="UP000238350">
    <property type="component" value="Unassembled WGS sequence"/>
</dbReference>
<dbReference type="EMBL" id="NDIQ01000022">
    <property type="protein sequence ID" value="PRT56963.1"/>
    <property type="molecule type" value="Genomic_DNA"/>
</dbReference>
<dbReference type="GO" id="GO:0015031">
    <property type="term" value="P:protein transport"/>
    <property type="evidence" value="ECO:0007669"/>
    <property type="project" value="UniProtKB-KW"/>
</dbReference>
<comment type="subcellular location">
    <subcellularLocation>
        <location evidence="1">Cytoplasmic vesicle</location>
        <location evidence="1">COPII-coated vesicle membrane</location>
        <topology evidence="1">Peripheral membrane protein</topology>
        <orientation evidence="1">Cytoplasmic side</orientation>
    </subcellularLocation>
    <subcellularLocation>
        <location evidence="2">Endoplasmic reticulum membrane</location>
        <topology evidence="2">Peripheral membrane protein</topology>
        <orientation evidence="2">Cytoplasmic side</orientation>
    </subcellularLocation>
</comment>